<evidence type="ECO:0000313" key="3">
    <source>
        <dbReference type="Proteomes" id="UP000075683"/>
    </source>
</evidence>
<organism evidence="2 3">
    <name type="scientific">Caldibacillus debilis</name>
    <dbReference type="NCBI Taxonomy" id="301148"/>
    <lineage>
        <taxon>Bacteria</taxon>
        <taxon>Bacillati</taxon>
        <taxon>Bacillota</taxon>
        <taxon>Bacilli</taxon>
        <taxon>Bacillales</taxon>
        <taxon>Bacillaceae</taxon>
        <taxon>Caldibacillus</taxon>
    </lineage>
</organism>
<comment type="caution">
    <text evidence="2">The sequence shown here is derived from an EMBL/GenBank/DDBJ whole genome shotgun (WGS) entry which is preliminary data.</text>
</comment>
<reference evidence="2 3" key="1">
    <citation type="submission" date="2016-01" db="EMBL/GenBank/DDBJ databases">
        <title>Draft Genome Sequences of Seven Thermophilic Sporeformers Isolated from Foods.</title>
        <authorList>
            <person name="Berendsen E.M."/>
            <person name="Wells-Bennik M.H."/>
            <person name="Krawcyk A.O."/>
            <person name="De Jong A."/>
            <person name="Holsappel S."/>
            <person name="Eijlander R.T."/>
            <person name="Kuipers O.P."/>
        </authorList>
    </citation>
    <scope>NUCLEOTIDE SEQUENCE [LARGE SCALE GENOMIC DNA]</scope>
    <source>
        <strain evidence="2 3">B4135</strain>
    </source>
</reference>
<feature type="compositionally biased region" description="Basic and acidic residues" evidence="1">
    <location>
        <begin position="17"/>
        <end position="28"/>
    </location>
</feature>
<dbReference type="AlphaFoldDB" id="A0A150LE22"/>
<evidence type="ECO:0000256" key="1">
    <source>
        <dbReference type="SAM" id="MobiDB-lite"/>
    </source>
</evidence>
<sequence length="52" mass="5885">MQLDTVLPAPISPEKAAAGERDFPADERDRPFRSRIFFEKSRPAKDPPLFAV</sequence>
<gene>
    <name evidence="2" type="ORF">B4135_3389</name>
</gene>
<dbReference type="Proteomes" id="UP000075683">
    <property type="component" value="Unassembled WGS sequence"/>
</dbReference>
<accession>A0A150LE22</accession>
<protein>
    <submittedName>
        <fullName evidence="2">Uncharacterized protein</fullName>
    </submittedName>
</protein>
<dbReference type="EMBL" id="LQYT01000117">
    <property type="protein sequence ID" value="KYD10588.1"/>
    <property type="molecule type" value="Genomic_DNA"/>
</dbReference>
<name>A0A150LE22_9BACI</name>
<evidence type="ECO:0000313" key="2">
    <source>
        <dbReference type="EMBL" id="KYD10588.1"/>
    </source>
</evidence>
<dbReference type="STRING" id="301148.B4135_3389"/>
<feature type="region of interest" description="Disordered" evidence="1">
    <location>
        <begin position="1"/>
        <end position="28"/>
    </location>
</feature>
<proteinExistence type="predicted"/>